<evidence type="ECO:0000313" key="1">
    <source>
        <dbReference type="EMBL" id="GGI43812.1"/>
    </source>
</evidence>
<protein>
    <submittedName>
        <fullName evidence="1">Uncharacterized protein</fullName>
    </submittedName>
</protein>
<dbReference type="EMBL" id="BMHE01000001">
    <property type="protein sequence ID" value="GGI43812.1"/>
    <property type="molecule type" value="Genomic_DNA"/>
</dbReference>
<gene>
    <name evidence="1" type="ORF">GCM10008018_03990</name>
</gene>
<evidence type="ECO:0000313" key="2">
    <source>
        <dbReference type="Proteomes" id="UP000615455"/>
    </source>
</evidence>
<organism evidence="1 2">
    <name type="scientific">Paenibacillus marchantiophytorum</name>
    <dbReference type="NCBI Taxonomy" id="1619310"/>
    <lineage>
        <taxon>Bacteria</taxon>
        <taxon>Bacillati</taxon>
        <taxon>Bacillota</taxon>
        <taxon>Bacilli</taxon>
        <taxon>Bacillales</taxon>
        <taxon>Paenibacillaceae</taxon>
        <taxon>Paenibacillus</taxon>
    </lineage>
</organism>
<sequence>MAWRDYHDVRDRAAGAAQAKETAGFAGKRREQRALKEAKETAFTEGISVHTGVHLIVKMGCAFFFEEFIWFGVNAELCQQPLAEIKELRCAIQAKSVIFGRVRELQYAIFPFNGDFERFRGNKTL</sequence>
<comment type="caution">
    <text evidence="1">The sequence shown here is derived from an EMBL/GenBank/DDBJ whole genome shotgun (WGS) entry which is preliminary data.</text>
</comment>
<accession>A0ABQ2BNF6</accession>
<name>A0ABQ2BNF6_9BACL</name>
<proteinExistence type="predicted"/>
<reference evidence="2" key="1">
    <citation type="journal article" date="2019" name="Int. J. Syst. Evol. Microbiol.">
        <title>The Global Catalogue of Microorganisms (GCM) 10K type strain sequencing project: providing services to taxonomists for standard genome sequencing and annotation.</title>
        <authorList>
            <consortium name="The Broad Institute Genomics Platform"/>
            <consortium name="The Broad Institute Genome Sequencing Center for Infectious Disease"/>
            <person name="Wu L."/>
            <person name="Ma J."/>
        </authorList>
    </citation>
    <scope>NUCLEOTIDE SEQUENCE [LARGE SCALE GENOMIC DNA]</scope>
    <source>
        <strain evidence="2">CGMCC 1.15043</strain>
    </source>
</reference>
<keyword evidence="2" id="KW-1185">Reference proteome</keyword>
<dbReference type="Proteomes" id="UP000615455">
    <property type="component" value="Unassembled WGS sequence"/>
</dbReference>